<proteinExistence type="predicted"/>
<reference evidence="1 2" key="1">
    <citation type="submission" date="2020-02" db="EMBL/GenBank/DDBJ databases">
        <authorList>
            <person name="Zheng R.K."/>
            <person name="Sun C.M."/>
        </authorList>
    </citation>
    <scope>NUCLEOTIDE SEQUENCE [LARGE SCALE GENOMIC DNA]</scope>
    <source>
        <strain evidence="2">rifampicinis</strain>
    </source>
</reference>
<dbReference type="RefSeq" id="WP_195171990.1">
    <property type="nucleotide sequence ID" value="NZ_CP062983.1"/>
</dbReference>
<dbReference type="InterPro" id="IPR036322">
    <property type="entry name" value="WD40_repeat_dom_sf"/>
</dbReference>
<dbReference type="Proteomes" id="UP000594468">
    <property type="component" value="Chromosome"/>
</dbReference>
<dbReference type="Gene3D" id="2.130.10.10">
    <property type="entry name" value="YVTN repeat-like/Quinoprotein amine dehydrogenase"/>
    <property type="match status" value="1"/>
</dbReference>
<accession>A0A7S8IFS8</accession>
<dbReference type="EMBL" id="CP062983">
    <property type="protein sequence ID" value="QPC83926.1"/>
    <property type="molecule type" value="Genomic_DNA"/>
</dbReference>
<gene>
    <name evidence="1" type="ORF">G4Y79_05985</name>
</gene>
<sequence>MKEQCIGDLTYPLVSKGHWDFPGVIISTVDIDGIRAARGDQNVDYWLAMAAPDSYPFSGSLSPDGFYFAFPVGHMDYDVNTIGSEIASIDYVRIVRTDGITDEVYRFPASGQDFVSMDIIPPGFAPVLWLGTDRVYYQNQQLASGANIYDLVQDIYPAQWPYQNYPGAFLSFSPNLMRAFQFDESLGQYDEISSYRLYDFETGQQLDAMLPQNIVWLHDSSAYVASDETGLSLLDDDGNLLEAISADKALSIAVSPDDGRIAYRNQDNKLFLVDLEEKVVYDMCFSFSENTESFPATVQNLAWSPDGFNLAFSYDGYLVILDMRTLVNQVIDTRSSRVIGWVPLEGDTIETVSSDFYWPTATFTPTPTPTFTPTPRPTMTLVPTATFMPTPTIDPTLLSCQLNVLTGVNLRAGAGSDTEKVGSAAEGFQLVATAQQFNAAEGFTYWQLNTGEWIREDFVREDDLCQALPQVDVEAAGQ</sequence>
<dbReference type="KEGG" id="pmet:G4Y79_05985"/>
<evidence type="ECO:0000313" key="2">
    <source>
        <dbReference type="Proteomes" id="UP000594468"/>
    </source>
</evidence>
<dbReference type="AlphaFoldDB" id="A0A7S8IFS8"/>
<organism evidence="1 2">
    <name type="scientific">Phototrophicus methaneseepsis</name>
    <dbReference type="NCBI Taxonomy" id="2710758"/>
    <lineage>
        <taxon>Bacteria</taxon>
        <taxon>Bacillati</taxon>
        <taxon>Chloroflexota</taxon>
        <taxon>Candidatus Thermofontia</taxon>
        <taxon>Phototrophicales</taxon>
        <taxon>Phototrophicaceae</taxon>
        <taxon>Phototrophicus</taxon>
    </lineage>
</organism>
<name>A0A7S8IFS8_9CHLR</name>
<evidence type="ECO:0000313" key="1">
    <source>
        <dbReference type="EMBL" id="QPC83926.1"/>
    </source>
</evidence>
<protein>
    <submittedName>
        <fullName evidence="1">Uncharacterized protein</fullName>
    </submittedName>
</protein>
<keyword evidence="2" id="KW-1185">Reference proteome</keyword>
<dbReference type="InterPro" id="IPR015943">
    <property type="entry name" value="WD40/YVTN_repeat-like_dom_sf"/>
</dbReference>
<dbReference type="SUPFAM" id="SSF50978">
    <property type="entry name" value="WD40 repeat-like"/>
    <property type="match status" value="1"/>
</dbReference>